<protein>
    <recommendedName>
        <fullName evidence="1">DUF7600 domain-containing protein</fullName>
    </recommendedName>
</protein>
<dbReference type="STRING" id="1448318.A0A319EGG2"/>
<keyword evidence="3" id="KW-1185">Reference proteome</keyword>
<feature type="domain" description="DUF7600" evidence="1">
    <location>
        <begin position="339"/>
        <end position="469"/>
    </location>
</feature>
<dbReference type="OrthoDB" id="4452694at2759"/>
<name>A0A319EGG2_ASPSB</name>
<proteinExistence type="predicted"/>
<dbReference type="Pfam" id="PF24539">
    <property type="entry name" value="DUF7600"/>
    <property type="match status" value="1"/>
</dbReference>
<dbReference type="SUPFAM" id="SSF81383">
    <property type="entry name" value="F-box domain"/>
    <property type="match status" value="1"/>
</dbReference>
<accession>A0A319EGG2</accession>
<dbReference type="InterPro" id="IPR036047">
    <property type="entry name" value="F-box-like_dom_sf"/>
</dbReference>
<sequence>MPHFCTICGVVIAPAQVGPGEVPGQDLEWHQTLRIVGREGILAPATLGGIGYINSLDEIVAPPNAEDSFLDSHAALQSYVPFFDESTGHWTFAFHAACWEILLQRIPPAASNIPRISAILHDILYCTAWDGYCFLRPGHDFGGAAQFQRAFSNPVRNMIDRGYAHLLASPSRLPTLKDVVRPVETRNDLPGIIQRFAITNDIFSRLPVELLSAVLTCLPSSSVGYLRLASRSVASATRPTSLPQHFWRSRFLPSFEMGFALPIETDGHQDWRGAYFAIKAAINHSQGSEKLKSRRRVWNIVSFNATLIQQHMADIVLSGHLCAPDDSMGSQSSSDAVQRLSTRFVATQLMTNPHGLLQVGSRSIFDRSLLLPVVQGAITLVEVLTVTFNTRPFISGFRFTLSDAVAGDQKTRCVGYTSHTMQALARLSTAERVVGFGLAVCAGGIVGARLVLRSGSHTYRSRWIGNIQTNGSEVAFGDLYLRENVDSIHIVSSFDYQTFNRFLNINFGGVHGRRLTHLTRIVGHMFTSQAPLVGLSFYYDQQDPLHFGRQGMTEVSFIIDGPTGERIERVTYEQASTSQGIVTLHLLSNFGNGVTFMADQLAGPYVADASAFFFPGHQQDSIHYTKEALQAPDGQTILGFTSVLEASSGSFQTFGLQCGTTDASTHRTREPLGALPGICTAPADSSPFQGSSLIKEASKGCQGYTTASLEGVKRVRFSRGCPGRPRRSDEISGLWLEYSHDSRPSIVGQWISETGSFALGQDETITEITMWLSKGRISFSEKYPLGRVVRIAISTRTRCKTHPPGEPPAASEHTILRFRGNYLEELSQLIWVFNDAWDFPRVTLATKAPGHHLSLWDPLNAWETRRWMAPQRALWKFNKGTNSLVSMTFFRSSEYPQVIGGIKVTYESGHSFDLGTVGGTTMTSGLRFEPSDCITKVELFRDSLGLIDISFSCTDAKGGQFTTKALVGVSTIQHRARGDISRHVINISQRKYRLLFEPWKDPSREQDLPQGEVVGLWGFDMAERGLFIGLVICQKDSD</sequence>
<gene>
    <name evidence="2" type="ORF">BO78DRAFT_308434</name>
</gene>
<reference evidence="2 3" key="1">
    <citation type="submission" date="2018-02" db="EMBL/GenBank/DDBJ databases">
        <title>The genomes of Aspergillus section Nigri reveals drivers in fungal speciation.</title>
        <authorList>
            <consortium name="DOE Joint Genome Institute"/>
            <person name="Vesth T.C."/>
            <person name="Nybo J."/>
            <person name="Theobald S."/>
            <person name="Brandl J."/>
            <person name="Frisvad J.C."/>
            <person name="Nielsen K.F."/>
            <person name="Lyhne E.K."/>
            <person name="Kogle M.E."/>
            <person name="Kuo A."/>
            <person name="Riley R."/>
            <person name="Clum A."/>
            <person name="Nolan M."/>
            <person name="Lipzen A."/>
            <person name="Salamov A."/>
            <person name="Henrissat B."/>
            <person name="Wiebenga A."/>
            <person name="De vries R.P."/>
            <person name="Grigoriev I.V."/>
            <person name="Mortensen U.H."/>
            <person name="Andersen M.R."/>
            <person name="Baker S.E."/>
        </authorList>
    </citation>
    <scope>NUCLEOTIDE SEQUENCE [LARGE SCALE GENOMIC DNA]</scope>
    <source>
        <strain evidence="2 3">CBS 121057</strain>
    </source>
</reference>
<dbReference type="VEuPathDB" id="FungiDB:BO78DRAFT_308434"/>
<organism evidence="2 3">
    <name type="scientific">Aspergillus sclerotiicarbonarius (strain CBS 121057 / IBT 28362)</name>
    <dbReference type="NCBI Taxonomy" id="1448318"/>
    <lineage>
        <taxon>Eukaryota</taxon>
        <taxon>Fungi</taxon>
        <taxon>Dikarya</taxon>
        <taxon>Ascomycota</taxon>
        <taxon>Pezizomycotina</taxon>
        <taxon>Eurotiomycetes</taxon>
        <taxon>Eurotiomycetidae</taxon>
        <taxon>Eurotiales</taxon>
        <taxon>Aspergillaceae</taxon>
        <taxon>Aspergillus</taxon>
        <taxon>Aspergillus subgen. Circumdati</taxon>
    </lineage>
</organism>
<evidence type="ECO:0000259" key="1">
    <source>
        <dbReference type="Pfam" id="PF24539"/>
    </source>
</evidence>
<dbReference type="AlphaFoldDB" id="A0A319EGG2"/>
<evidence type="ECO:0000313" key="2">
    <source>
        <dbReference type="EMBL" id="PYI09436.1"/>
    </source>
</evidence>
<dbReference type="EMBL" id="KZ826327">
    <property type="protein sequence ID" value="PYI09436.1"/>
    <property type="molecule type" value="Genomic_DNA"/>
</dbReference>
<evidence type="ECO:0000313" key="3">
    <source>
        <dbReference type="Proteomes" id="UP000248423"/>
    </source>
</evidence>
<dbReference type="InterPro" id="IPR056021">
    <property type="entry name" value="DUF7600"/>
</dbReference>
<dbReference type="Proteomes" id="UP000248423">
    <property type="component" value="Unassembled WGS sequence"/>
</dbReference>